<feature type="transmembrane region" description="Helical" evidence="1">
    <location>
        <begin position="119"/>
        <end position="138"/>
    </location>
</feature>
<dbReference type="OrthoDB" id="5823722at2759"/>
<gene>
    <name evidence="2" type="ORF">CAMP_LOCUS1873</name>
</gene>
<comment type="caution">
    <text evidence="2">The sequence shown here is derived from an EMBL/GenBank/DDBJ whole genome shotgun (WGS) entry which is preliminary data.</text>
</comment>
<feature type="transmembrane region" description="Helical" evidence="1">
    <location>
        <begin position="219"/>
        <end position="239"/>
    </location>
</feature>
<proteinExistence type="predicted"/>
<dbReference type="Proteomes" id="UP001152747">
    <property type="component" value="Unassembled WGS sequence"/>
</dbReference>
<keyword evidence="3" id="KW-1185">Reference proteome</keyword>
<dbReference type="SUPFAM" id="SSF81321">
    <property type="entry name" value="Family A G protein-coupled receptor-like"/>
    <property type="match status" value="1"/>
</dbReference>
<evidence type="ECO:0000256" key="1">
    <source>
        <dbReference type="SAM" id="Phobius"/>
    </source>
</evidence>
<accession>A0A9P1MUF2</accession>
<evidence type="ECO:0000313" key="2">
    <source>
        <dbReference type="EMBL" id="CAI5439236.1"/>
    </source>
</evidence>
<keyword evidence="1" id="KW-1133">Transmembrane helix</keyword>
<keyword evidence="1" id="KW-0812">Transmembrane</keyword>
<reference evidence="2" key="1">
    <citation type="submission" date="2022-11" db="EMBL/GenBank/DDBJ databases">
        <authorList>
            <person name="Kikuchi T."/>
        </authorList>
    </citation>
    <scope>NUCLEOTIDE SEQUENCE</scope>
    <source>
        <strain evidence="2">PS1010</strain>
    </source>
</reference>
<dbReference type="Gene3D" id="1.20.1070.10">
    <property type="entry name" value="Rhodopsin 7-helix transmembrane proteins"/>
    <property type="match status" value="1"/>
</dbReference>
<name>A0A9P1MUF2_9PELO</name>
<protein>
    <submittedName>
        <fullName evidence="2">Uncharacterized protein</fullName>
    </submittedName>
</protein>
<feature type="transmembrane region" description="Helical" evidence="1">
    <location>
        <begin position="36"/>
        <end position="55"/>
    </location>
</feature>
<dbReference type="Pfam" id="PF03383">
    <property type="entry name" value="Serpentine_r_xa"/>
    <property type="match status" value="1"/>
</dbReference>
<dbReference type="PANTHER" id="PTHR23018">
    <property type="entry name" value="SERPENTINE RECEPTOR, CLASS XA-RELATED"/>
    <property type="match status" value="1"/>
</dbReference>
<dbReference type="EMBL" id="CANHGI010000001">
    <property type="protein sequence ID" value="CAI5439236.1"/>
    <property type="molecule type" value="Genomic_DNA"/>
</dbReference>
<dbReference type="InterPro" id="IPR005047">
    <property type="entry name" value="7TM_GPCR_serpentine_rcpt_Srxa"/>
</dbReference>
<keyword evidence="1" id="KW-0472">Membrane</keyword>
<organism evidence="2 3">
    <name type="scientific">Caenorhabditis angaria</name>
    <dbReference type="NCBI Taxonomy" id="860376"/>
    <lineage>
        <taxon>Eukaryota</taxon>
        <taxon>Metazoa</taxon>
        <taxon>Ecdysozoa</taxon>
        <taxon>Nematoda</taxon>
        <taxon>Chromadorea</taxon>
        <taxon>Rhabditida</taxon>
        <taxon>Rhabditina</taxon>
        <taxon>Rhabditomorpha</taxon>
        <taxon>Rhabditoidea</taxon>
        <taxon>Rhabditidae</taxon>
        <taxon>Peloderinae</taxon>
        <taxon>Caenorhabditis</taxon>
    </lineage>
</organism>
<feature type="transmembrane region" description="Helical" evidence="1">
    <location>
        <begin position="186"/>
        <end position="207"/>
    </location>
</feature>
<dbReference type="AlphaFoldDB" id="A0A9P1MUF2"/>
<feature type="transmembrane region" description="Helical" evidence="1">
    <location>
        <begin position="67"/>
        <end position="87"/>
    </location>
</feature>
<evidence type="ECO:0000313" key="3">
    <source>
        <dbReference type="Proteomes" id="UP001152747"/>
    </source>
</evidence>
<sequence>MICILAGLLPFPNGFYQNFREYVGAEITLINTLNYLGPQFICVLMTVHRVFIIFAPMNRTTFSHERILIYGTGILAITFISLIIPYFSECRINYSEPELSFASNCAPNRHVITLIQNKYLIILPVTCMTINLIIVGHLRALREGLYEYLPFFQKTRPEIIFHMSTFMSNQTQNENKKREINMIRQTVATTVYLSLYEFIGLLIRMFPGVYSNIPVDLRSLIVFARFIMAFLINFFVYFVETKNVRKSILKYLGYHDKPQPVTSVKNLEQ</sequence>